<gene>
    <name evidence="2" type="ORF">ACFO0A_10775</name>
</gene>
<evidence type="ECO:0008006" key="4">
    <source>
        <dbReference type="Google" id="ProtNLM"/>
    </source>
</evidence>
<keyword evidence="1" id="KW-0472">Membrane</keyword>
<dbReference type="Proteomes" id="UP001595828">
    <property type="component" value="Unassembled WGS sequence"/>
</dbReference>
<dbReference type="Pfam" id="PF03988">
    <property type="entry name" value="DUF347"/>
    <property type="match status" value="4"/>
</dbReference>
<accession>A0ABV8RRI2</accession>
<feature type="transmembrane region" description="Helical" evidence="1">
    <location>
        <begin position="139"/>
        <end position="159"/>
    </location>
</feature>
<dbReference type="InterPro" id="IPR007136">
    <property type="entry name" value="DUF347"/>
</dbReference>
<keyword evidence="1" id="KW-1133">Transmembrane helix</keyword>
<evidence type="ECO:0000256" key="1">
    <source>
        <dbReference type="SAM" id="Phobius"/>
    </source>
</evidence>
<sequence>MDQKLGEAVISKVPAVTLGFWIIKILATTLGETGGDTLSMTYDLGYLASSAIFLLPLILLVWAQVVARRFHPALYWATIIASTTAGTTFADFATRSLGIGYPGGSLLLFALVLSSLAIWHRTTGTISVDRVASAQSERFYWATITLSQTLGTALGDWVADGTLGYLGAAALFGSALAGLALLYRYTAVSRVGLFWAAFILTRPLGATVGDFLDKPLDKGGLDFSRPLASLTLGVAIILLIALVPQRPAIKPQPVSAD</sequence>
<comment type="caution">
    <text evidence="2">The sequence shown here is derived from an EMBL/GenBank/DDBJ whole genome shotgun (WGS) entry which is preliminary data.</text>
</comment>
<keyword evidence="1" id="KW-0812">Transmembrane</keyword>
<feature type="transmembrane region" description="Helical" evidence="1">
    <location>
        <begin position="192"/>
        <end position="211"/>
    </location>
</feature>
<feature type="transmembrane region" description="Helical" evidence="1">
    <location>
        <begin position="223"/>
        <end position="243"/>
    </location>
</feature>
<protein>
    <recommendedName>
        <fullName evidence="4">Membrane-anchored protein</fullName>
    </recommendedName>
</protein>
<keyword evidence="3" id="KW-1185">Reference proteome</keyword>
<evidence type="ECO:0000313" key="2">
    <source>
        <dbReference type="EMBL" id="MFC4295537.1"/>
    </source>
</evidence>
<proteinExistence type="predicted"/>
<feature type="transmembrane region" description="Helical" evidence="1">
    <location>
        <begin position="44"/>
        <end position="62"/>
    </location>
</feature>
<feature type="transmembrane region" description="Helical" evidence="1">
    <location>
        <begin position="74"/>
        <end position="93"/>
    </location>
</feature>
<evidence type="ECO:0000313" key="3">
    <source>
        <dbReference type="Proteomes" id="UP001595828"/>
    </source>
</evidence>
<name>A0ABV8RRI2_9SPHN</name>
<feature type="transmembrane region" description="Helical" evidence="1">
    <location>
        <begin position="99"/>
        <end position="119"/>
    </location>
</feature>
<feature type="transmembrane region" description="Helical" evidence="1">
    <location>
        <begin position="165"/>
        <end position="185"/>
    </location>
</feature>
<dbReference type="EMBL" id="JBHSDR010000006">
    <property type="protein sequence ID" value="MFC4295537.1"/>
    <property type="molecule type" value="Genomic_DNA"/>
</dbReference>
<organism evidence="2 3">
    <name type="scientific">Novosphingobium tardum</name>
    <dbReference type="NCBI Taxonomy" id="1538021"/>
    <lineage>
        <taxon>Bacteria</taxon>
        <taxon>Pseudomonadati</taxon>
        <taxon>Pseudomonadota</taxon>
        <taxon>Alphaproteobacteria</taxon>
        <taxon>Sphingomonadales</taxon>
        <taxon>Sphingomonadaceae</taxon>
        <taxon>Novosphingobium</taxon>
    </lineage>
</organism>
<reference evidence="3" key="1">
    <citation type="journal article" date="2019" name="Int. J. Syst. Evol. Microbiol.">
        <title>The Global Catalogue of Microorganisms (GCM) 10K type strain sequencing project: providing services to taxonomists for standard genome sequencing and annotation.</title>
        <authorList>
            <consortium name="The Broad Institute Genomics Platform"/>
            <consortium name="The Broad Institute Genome Sequencing Center for Infectious Disease"/>
            <person name="Wu L."/>
            <person name="Ma J."/>
        </authorList>
    </citation>
    <scope>NUCLEOTIDE SEQUENCE [LARGE SCALE GENOMIC DNA]</scope>
    <source>
        <strain evidence="3">CGMCC 1.12989</strain>
    </source>
</reference>
<dbReference type="RefSeq" id="WP_379539008.1">
    <property type="nucleotide sequence ID" value="NZ_JBHSDR010000006.1"/>
</dbReference>